<keyword evidence="3" id="KW-1185">Reference proteome</keyword>
<gene>
    <name evidence="2" type="ORF">HOLleu_34397</name>
</gene>
<evidence type="ECO:0000256" key="1">
    <source>
        <dbReference type="SAM" id="MobiDB-lite"/>
    </source>
</evidence>
<feature type="region of interest" description="Disordered" evidence="1">
    <location>
        <begin position="1"/>
        <end position="41"/>
    </location>
</feature>
<dbReference type="Proteomes" id="UP001152320">
    <property type="component" value="Chromosome 18"/>
</dbReference>
<feature type="compositionally biased region" description="Basic and acidic residues" evidence="1">
    <location>
        <begin position="19"/>
        <end position="28"/>
    </location>
</feature>
<dbReference type="AlphaFoldDB" id="A0A9Q0YND2"/>
<dbReference type="EMBL" id="JAIZAY010000018">
    <property type="protein sequence ID" value="KAJ8024480.1"/>
    <property type="molecule type" value="Genomic_DNA"/>
</dbReference>
<accession>A0A9Q0YND2</accession>
<name>A0A9Q0YND2_HOLLE</name>
<organism evidence="2 3">
    <name type="scientific">Holothuria leucospilota</name>
    <name type="common">Black long sea cucumber</name>
    <name type="synonym">Mertensiothuria leucospilota</name>
    <dbReference type="NCBI Taxonomy" id="206669"/>
    <lineage>
        <taxon>Eukaryota</taxon>
        <taxon>Metazoa</taxon>
        <taxon>Echinodermata</taxon>
        <taxon>Eleutherozoa</taxon>
        <taxon>Echinozoa</taxon>
        <taxon>Holothuroidea</taxon>
        <taxon>Aspidochirotacea</taxon>
        <taxon>Aspidochirotida</taxon>
        <taxon>Holothuriidae</taxon>
        <taxon>Holothuria</taxon>
    </lineage>
</organism>
<evidence type="ECO:0000313" key="2">
    <source>
        <dbReference type="EMBL" id="KAJ8024480.1"/>
    </source>
</evidence>
<evidence type="ECO:0000313" key="3">
    <source>
        <dbReference type="Proteomes" id="UP001152320"/>
    </source>
</evidence>
<sequence length="87" mass="10075">MSKNGHPGVSVPGVLTEEVVQKIDEGTPTRKNTKRRNSGQKYKAVLFRRPSSQSPIFKYWVTWSRRNSMVDSTEEENIKEDENIKEH</sequence>
<reference evidence="2" key="1">
    <citation type="submission" date="2021-10" db="EMBL/GenBank/DDBJ databases">
        <title>Tropical sea cucumber genome reveals ecological adaptation and Cuvierian tubules defense mechanism.</title>
        <authorList>
            <person name="Chen T."/>
        </authorList>
    </citation>
    <scope>NUCLEOTIDE SEQUENCE</scope>
    <source>
        <strain evidence="2">Nanhai2018</strain>
        <tissue evidence="2">Muscle</tissue>
    </source>
</reference>
<proteinExistence type="predicted"/>
<protein>
    <submittedName>
        <fullName evidence="2">Uncharacterized protein</fullName>
    </submittedName>
</protein>
<comment type="caution">
    <text evidence="2">The sequence shown here is derived from an EMBL/GenBank/DDBJ whole genome shotgun (WGS) entry which is preliminary data.</text>
</comment>